<comment type="caution">
    <text evidence="3">The sequence shown here is derived from an EMBL/GenBank/DDBJ whole genome shotgun (WGS) entry which is preliminary data.</text>
</comment>
<dbReference type="InterPro" id="IPR036938">
    <property type="entry name" value="PAP2/HPO_sf"/>
</dbReference>
<dbReference type="InterPro" id="IPR000326">
    <property type="entry name" value="PAP2/HPO"/>
</dbReference>
<accession>A0A543I0I6</accession>
<protein>
    <submittedName>
        <fullName evidence="3">PAP2 superfamily protein</fullName>
    </submittedName>
</protein>
<evidence type="ECO:0000256" key="1">
    <source>
        <dbReference type="SAM" id="Phobius"/>
    </source>
</evidence>
<feature type="transmembrane region" description="Helical" evidence="1">
    <location>
        <begin position="117"/>
        <end position="137"/>
    </location>
</feature>
<evidence type="ECO:0000313" key="3">
    <source>
        <dbReference type="EMBL" id="TQM63995.1"/>
    </source>
</evidence>
<dbReference type="OrthoDB" id="4869591at2"/>
<dbReference type="Gene3D" id="1.20.144.10">
    <property type="entry name" value="Phosphatidic acid phosphatase type 2/haloperoxidase"/>
    <property type="match status" value="1"/>
</dbReference>
<dbReference type="EMBL" id="VFPM01000001">
    <property type="protein sequence ID" value="TQM63995.1"/>
    <property type="molecule type" value="Genomic_DNA"/>
</dbReference>
<organism evidence="3 4">
    <name type="scientific">Humibacillus xanthopallidus</name>
    <dbReference type="NCBI Taxonomy" id="412689"/>
    <lineage>
        <taxon>Bacteria</taxon>
        <taxon>Bacillati</taxon>
        <taxon>Actinomycetota</taxon>
        <taxon>Actinomycetes</taxon>
        <taxon>Micrococcales</taxon>
        <taxon>Intrasporangiaceae</taxon>
        <taxon>Humibacillus</taxon>
    </lineage>
</organism>
<feature type="transmembrane region" description="Helical" evidence="1">
    <location>
        <begin position="88"/>
        <end position="105"/>
    </location>
</feature>
<dbReference type="SUPFAM" id="SSF48317">
    <property type="entry name" value="Acid phosphatase/Vanadium-dependent haloperoxidase"/>
    <property type="match status" value="1"/>
</dbReference>
<feature type="transmembrane region" description="Helical" evidence="1">
    <location>
        <begin position="63"/>
        <end position="81"/>
    </location>
</feature>
<keyword evidence="1" id="KW-1133">Transmembrane helix</keyword>
<dbReference type="Pfam" id="PF01569">
    <property type="entry name" value="PAP2"/>
    <property type="match status" value="1"/>
</dbReference>
<feature type="transmembrane region" description="Helical" evidence="1">
    <location>
        <begin position="171"/>
        <end position="189"/>
    </location>
</feature>
<keyword evidence="4" id="KW-1185">Reference proteome</keyword>
<gene>
    <name evidence="3" type="ORF">FBY41_0353</name>
</gene>
<reference evidence="3 4" key="1">
    <citation type="submission" date="2019-06" db="EMBL/GenBank/DDBJ databases">
        <title>Genome sequencing of plant associated microbes to promote plant fitness in Sorghum bicolor and Oryza sativa.</title>
        <authorList>
            <person name="Coleman-Derr D."/>
        </authorList>
    </citation>
    <scope>NUCLEOTIDE SEQUENCE [LARGE SCALE GENOMIC DNA]</scope>
    <source>
        <strain evidence="3 4">KV-663</strain>
    </source>
</reference>
<dbReference type="RefSeq" id="WP_141841708.1">
    <property type="nucleotide sequence ID" value="NZ_VFPM01000001.1"/>
</dbReference>
<name>A0A543I0I6_9MICO</name>
<sequence>MSLRTRLQWALAGVALGLLFLAAAWLTLRTGTGARLDADVRDTVLNSIDERIRQDLSTVARPLVIVVLGPLVCVLALLALVRGSWRRAIAGVLIPTVSTALALWMREADPFHTGQTAFPSNHAAVGLSLVVAVMIVWPTRVNRWGVFSGAIAAVAVGLGNVSWYAHQPRDVVGSALLVGCVTALVVALLGGDTPNLTDDVGRRRPSDD</sequence>
<dbReference type="AlphaFoldDB" id="A0A543I0I6"/>
<proteinExistence type="predicted"/>
<keyword evidence="1" id="KW-0472">Membrane</keyword>
<keyword evidence="1" id="KW-0812">Transmembrane</keyword>
<feature type="domain" description="Phosphatidic acid phosphatase type 2/haloperoxidase" evidence="2">
    <location>
        <begin position="114"/>
        <end position="187"/>
    </location>
</feature>
<feature type="transmembrane region" description="Helical" evidence="1">
    <location>
        <begin position="144"/>
        <end position="165"/>
    </location>
</feature>
<dbReference type="Proteomes" id="UP000316747">
    <property type="component" value="Unassembled WGS sequence"/>
</dbReference>
<evidence type="ECO:0000259" key="2">
    <source>
        <dbReference type="Pfam" id="PF01569"/>
    </source>
</evidence>
<evidence type="ECO:0000313" key="4">
    <source>
        <dbReference type="Proteomes" id="UP000316747"/>
    </source>
</evidence>